<dbReference type="GO" id="GO:0016987">
    <property type="term" value="F:sigma factor activity"/>
    <property type="evidence" value="ECO:0007669"/>
    <property type="project" value="UniProtKB-KW"/>
</dbReference>
<evidence type="ECO:0000256" key="3">
    <source>
        <dbReference type="ARBA" id="ARBA00023082"/>
    </source>
</evidence>
<dbReference type="InterPro" id="IPR013324">
    <property type="entry name" value="RNA_pol_sigma_r3/r4-like"/>
</dbReference>
<comment type="caution">
    <text evidence="8">The sequence shown here is derived from an EMBL/GenBank/DDBJ whole genome shotgun (WGS) entry which is preliminary data.</text>
</comment>
<keyword evidence="2" id="KW-0805">Transcription regulation</keyword>
<name>A0A4R2HG26_9SPHI</name>
<dbReference type="GO" id="GO:0003677">
    <property type="term" value="F:DNA binding"/>
    <property type="evidence" value="ECO:0007669"/>
    <property type="project" value="InterPro"/>
</dbReference>
<dbReference type="InterPro" id="IPR014284">
    <property type="entry name" value="RNA_pol_sigma-70_dom"/>
</dbReference>
<dbReference type="AlphaFoldDB" id="A0A4R2HG26"/>
<reference evidence="10" key="2">
    <citation type="journal article" date="2019" name="Int. J. Syst. Evol. Microbiol.">
        <title>The Global Catalogue of Microorganisms (GCM) 10K type strain sequencing project: providing services to taxonomists for standard genome sequencing and annotation.</title>
        <authorList>
            <consortium name="The Broad Institute Genomics Platform"/>
            <consortium name="The Broad Institute Genome Sequencing Center for Infectious Disease"/>
            <person name="Wu L."/>
            <person name="Ma J."/>
        </authorList>
    </citation>
    <scope>NUCLEOTIDE SEQUENCE [LARGE SCALE GENOMIC DNA]</scope>
    <source>
        <strain evidence="10">CGMCC 1.15644</strain>
    </source>
</reference>
<dbReference type="Gene3D" id="1.10.10.10">
    <property type="entry name" value="Winged helix-like DNA-binding domain superfamily/Winged helix DNA-binding domain"/>
    <property type="match status" value="1"/>
</dbReference>
<dbReference type="InterPro" id="IPR013325">
    <property type="entry name" value="RNA_pol_sigma_r2"/>
</dbReference>
<evidence type="ECO:0000256" key="2">
    <source>
        <dbReference type="ARBA" id="ARBA00023015"/>
    </source>
</evidence>
<dbReference type="SUPFAM" id="SSF88946">
    <property type="entry name" value="Sigma2 domain of RNA polymerase sigma factors"/>
    <property type="match status" value="1"/>
</dbReference>
<evidence type="ECO:0000256" key="4">
    <source>
        <dbReference type="ARBA" id="ARBA00023163"/>
    </source>
</evidence>
<dbReference type="Gene3D" id="1.10.1740.10">
    <property type="match status" value="1"/>
</dbReference>
<gene>
    <name evidence="8" type="ORF">EV200_103459</name>
    <name evidence="7" type="ORF">GCM10011413_26960</name>
</gene>
<reference evidence="7" key="1">
    <citation type="journal article" date="2014" name="Int. J. Syst. Evol. Microbiol.">
        <title>Complete genome of a new Firmicutes species belonging to the dominant human colonic microbiota ('Ruminococcus bicirculans') reveals two chromosomes and a selective capacity to utilize plant glucans.</title>
        <authorList>
            <consortium name="NISC Comparative Sequencing Program"/>
            <person name="Wegmann U."/>
            <person name="Louis P."/>
            <person name="Goesmann A."/>
            <person name="Henrissat B."/>
            <person name="Duncan S.H."/>
            <person name="Flint H.J."/>
        </authorList>
    </citation>
    <scope>NUCLEOTIDE SEQUENCE</scope>
    <source>
        <strain evidence="7">CGMCC 1.15644</strain>
    </source>
</reference>
<dbReference type="InterPro" id="IPR036388">
    <property type="entry name" value="WH-like_DNA-bd_sf"/>
</dbReference>
<dbReference type="InterPro" id="IPR007627">
    <property type="entry name" value="RNA_pol_sigma70_r2"/>
</dbReference>
<evidence type="ECO:0000259" key="5">
    <source>
        <dbReference type="Pfam" id="PF04542"/>
    </source>
</evidence>
<dbReference type="Pfam" id="PF04542">
    <property type="entry name" value="Sigma70_r2"/>
    <property type="match status" value="1"/>
</dbReference>
<dbReference type="InterPro" id="IPR013249">
    <property type="entry name" value="RNA_pol_sigma70_r4_t2"/>
</dbReference>
<dbReference type="InterPro" id="IPR039425">
    <property type="entry name" value="RNA_pol_sigma-70-like"/>
</dbReference>
<evidence type="ECO:0000313" key="9">
    <source>
        <dbReference type="Proteomes" id="UP000295684"/>
    </source>
</evidence>
<evidence type="ECO:0000256" key="1">
    <source>
        <dbReference type="ARBA" id="ARBA00010641"/>
    </source>
</evidence>
<dbReference type="EMBL" id="BMJO01000004">
    <property type="protein sequence ID" value="GGE59102.1"/>
    <property type="molecule type" value="Genomic_DNA"/>
</dbReference>
<sequence>MPQKDNISDQELISLCLQGKDLGYTGLYNRYARGIFNSISRLITHSAEAEDILQETFFTAFNDQKRLKEINNFEAWVRRMAINKSISHIRRKKLLFSDLGDHEFRAEAEYDIRDDEIFESRVEDVRRCINELSDGYRTILNLYLFEKMSQDEIALMLGVASSTVRTQYHRAKKKILSSLKDKAYYE</sequence>
<dbReference type="GO" id="GO:0006352">
    <property type="term" value="P:DNA-templated transcription initiation"/>
    <property type="evidence" value="ECO:0007669"/>
    <property type="project" value="InterPro"/>
</dbReference>
<dbReference type="Pfam" id="PF08281">
    <property type="entry name" value="Sigma70_r4_2"/>
    <property type="match status" value="1"/>
</dbReference>
<accession>A0A4R2HG26</accession>
<feature type="domain" description="RNA polymerase sigma-70 region 2" evidence="5">
    <location>
        <begin position="27"/>
        <end position="93"/>
    </location>
</feature>
<evidence type="ECO:0000313" key="7">
    <source>
        <dbReference type="EMBL" id="GGE59102.1"/>
    </source>
</evidence>
<dbReference type="CDD" id="cd06171">
    <property type="entry name" value="Sigma70_r4"/>
    <property type="match status" value="1"/>
</dbReference>
<keyword evidence="4" id="KW-0804">Transcription</keyword>
<proteinExistence type="inferred from homology"/>
<feature type="domain" description="RNA polymerase sigma factor 70 region 4 type 2" evidence="6">
    <location>
        <begin position="124"/>
        <end position="175"/>
    </location>
</feature>
<dbReference type="PANTHER" id="PTHR43133:SF51">
    <property type="entry name" value="RNA POLYMERASE SIGMA FACTOR"/>
    <property type="match status" value="1"/>
</dbReference>
<evidence type="ECO:0000313" key="10">
    <source>
        <dbReference type="Proteomes" id="UP000622648"/>
    </source>
</evidence>
<organism evidence="8 9">
    <name type="scientific">Pedobacter psychrotolerans</name>
    <dbReference type="NCBI Taxonomy" id="1843235"/>
    <lineage>
        <taxon>Bacteria</taxon>
        <taxon>Pseudomonadati</taxon>
        <taxon>Bacteroidota</taxon>
        <taxon>Sphingobacteriia</taxon>
        <taxon>Sphingobacteriales</taxon>
        <taxon>Sphingobacteriaceae</taxon>
        <taxon>Pedobacter</taxon>
    </lineage>
</organism>
<comment type="similarity">
    <text evidence="1">Belongs to the sigma-70 factor family. ECF subfamily.</text>
</comment>
<dbReference type="RefSeq" id="WP_165877905.1">
    <property type="nucleotide sequence ID" value="NZ_BMJO01000004.1"/>
</dbReference>
<evidence type="ECO:0000313" key="8">
    <source>
        <dbReference type="EMBL" id="TCO27125.1"/>
    </source>
</evidence>
<reference evidence="7" key="4">
    <citation type="submission" date="2024-05" db="EMBL/GenBank/DDBJ databases">
        <authorList>
            <person name="Sun Q."/>
            <person name="Zhou Y."/>
        </authorList>
    </citation>
    <scope>NUCLEOTIDE SEQUENCE</scope>
    <source>
        <strain evidence="7">CGMCC 1.15644</strain>
    </source>
</reference>
<reference evidence="8 9" key="3">
    <citation type="submission" date="2019-03" db="EMBL/GenBank/DDBJ databases">
        <title>Genomic Encyclopedia of Type Strains, Phase IV (KMG-IV): sequencing the most valuable type-strain genomes for metagenomic binning, comparative biology and taxonomic classification.</title>
        <authorList>
            <person name="Goeker M."/>
        </authorList>
    </citation>
    <scope>NUCLEOTIDE SEQUENCE [LARGE SCALE GENOMIC DNA]</scope>
    <source>
        <strain evidence="8 9">DSM 103236</strain>
    </source>
</reference>
<dbReference type="EMBL" id="SLWO01000003">
    <property type="protein sequence ID" value="TCO27125.1"/>
    <property type="molecule type" value="Genomic_DNA"/>
</dbReference>
<keyword evidence="3" id="KW-0731">Sigma factor</keyword>
<dbReference type="SUPFAM" id="SSF88659">
    <property type="entry name" value="Sigma3 and sigma4 domains of RNA polymerase sigma factors"/>
    <property type="match status" value="1"/>
</dbReference>
<dbReference type="Proteomes" id="UP000622648">
    <property type="component" value="Unassembled WGS sequence"/>
</dbReference>
<keyword evidence="10" id="KW-1185">Reference proteome</keyword>
<protein>
    <submittedName>
        <fullName evidence="8">RNA polymerase sigma-70 factor (ECF subfamily)</fullName>
    </submittedName>
    <submittedName>
        <fullName evidence="7">RNA polymerase subunit sigma-24</fullName>
    </submittedName>
</protein>
<dbReference type="Proteomes" id="UP000295684">
    <property type="component" value="Unassembled WGS sequence"/>
</dbReference>
<dbReference type="NCBIfam" id="TIGR02937">
    <property type="entry name" value="sigma70-ECF"/>
    <property type="match status" value="1"/>
</dbReference>
<evidence type="ECO:0000259" key="6">
    <source>
        <dbReference type="Pfam" id="PF08281"/>
    </source>
</evidence>
<dbReference type="PANTHER" id="PTHR43133">
    <property type="entry name" value="RNA POLYMERASE ECF-TYPE SIGMA FACTO"/>
    <property type="match status" value="1"/>
</dbReference>